<keyword evidence="3 6" id="KW-0812">Transmembrane</keyword>
<evidence type="ECO:0000256" key="4">
    <source>
        <dbReference type="ARBA" id="ARBA00022989"/>
    </source>
</evidence>
<dbReference type="InterPro" id="IPR056569">
    <property type="entry name" value="ArlJ-like"/>
</dbReference>
<feature type="transmembrane region" description="Helical" evidence="6">
    <location>
        <begin position="210"/>
        <end position="229"/>
    </location>
</feature>
<evidence type="ECO:0000256" key="5">
    <source>
        <dbReference type="ARBA" id="ARBA00023136"/>
    </source>
</evidence>
<dbReference type="EMBL" id="DQTV01000085">
    <property type="protein sequence ID" value="HIP57328.1"/>
    <property type="molecule type" value="Genomic_DNA"/>
</dbReference>
<organism evidence="8 9">
    <name type="scientific">Ignisphaera aggregans</name>
    <dbReference type="NCBI Taxonomy" id="334771"/>
    <lineage>
        <taxon>Archaea</taxon>
        <taxon>Thermoproteota</taxon>
        <taxon>Thermoprotei</taxon>
        <taxon>Desulfurococcales</taxon>
        <taxon>Desulfurococcaceae</taxon>
        <taxon>Ignisphaera</taxon>
    </lineage>
</organism>
<dbReference type="InterPro" id="IPR042094">
    <property type="entry name" value="T2SS_GspF_sf"/>
</dbReference>
<evidence type="ECO:0000256" key="1">
    <source>
        <dbReference type="ARBA" id="ARBA00004651"/>
    </source>
</evidence>
<dbReference type="Proteomes" id="UP000605805">
    <property type="component" value="Unassembled WGS sequence"/>
</dbReference>
<evidence type="ECO:0000256" key="3">
    <source>
        <dbReference type="ARBA" id="ARBA00022692"/>
    </source>
</evidence>
<gene>
    <name evidence="8" type="ORF">EYH02_04590</name>
</gene>
<evidence type="ECO:0000313" key="9">
    <source>
        <dbReference type="Proteomes" id="UP000605805"/>
    </source>
</evidence>
<reference evidence="8" key="1">
    <citation type="journal article" date="2020" name="ISME J.">
        <title>Gammaproteobacteria mediating utilization of methyl-, sulfur- and petroleum organic compounds in deep ocean hydrothermal plumes.</title>
        <authorList>
            <person name="Zhou Z."/>
            <person name="Liu Y."/>
            <person name="Pan J."/>
            <person name="Cron B.R."/>
            <person name="Toner B.M."/>
            <person name="Anantharaman K."/>
            <person name="Breier J.A."/>
            <person name="Dick G.J."/>
            <person name="Li M."/>
        </authorList>
    </citation>
    <scope>NUCLEOTIDE SEQUENCE</scope>
    <source>
        <strain evidence="8">SZUA-1435</strain>
    </source>
</reference>
<feature type="transmembrane region" description="Helical" evidence="6">
    <location>
        <begin position="249"/>
        <end position="271"/>
    </location>
</feature>
<comment type="subcellular location">
    <subcellularLocation>
        <location evidence="1">Cell membrane</location>
        <topology evidence="1">Multi-pass membrane protein</topology>
    </subcellularLocation>
</comment>
<protein>
    <recommendedName>
        <fullName evidence="7">Type II secretion system protein GspF domain-containing protein</fullName>
    </recommendedName>
</protein>
<dbReference type="PANTHER" id="PTHR35402:SF1">
    <property type="entry name" value="TYPE II SECRETION SYSTEM PROTEIN GSPF DOMAIN-CONTAINING PROTEIN"/>
    <property type="match status" value="1"/>
</dbReference>
<keyword evidence="2" id="KW-1003">Cell membrane</keyword>
<name>A0A832YY98_9CREN</name>
<dbReference type="GO" id="GO:0005886">
    <property type="term" value="C:plasma membrane"/>
    <property type="evidence" value="ECO:0007669"/>
    <property type="project" value="UniProtKB-SubCell"/>
</dbReference>
<dbReference type="Pfam" id="PF00482">
    <property type="entry name" value="T2SSF"/>
    <property type="match status" value="1"/>
</dbReference>
<dbReference type="AlphaFoldDB" id="A0A832YY98"/>
<evidence type="ECO:0000313" key="8">
    <source>
        <dbReference type="EMBL" id="HIP57328.1"/>
    </source>
</evidence>
<dbReference type="PANTHER" id="PTHR35402">
    <property type="entry name" value="INTEGRAL MEMBRANE PROTEIN-RELATED"/>
    <property type="match status" value="1"/>
</dbReference>
<evidence type="ECO:0000256" key="6">
    <source>
        <dbReference type="SAM" id="Phobius"/>
    </source>
</evidence>
<evidence type="ECO:0000256" key="2">
    <source>
        <dbReference type="ARBA" id="ARBA00022475"/>
    </source>
</evidence>
<comment type="caution">
    <text evidence="8">The sequence shown here is derived from an EMBL/GenBank/DDBJ whole genome shotgun (WGS) entry which is preliminary data.</text>
</comment>
<feature type="domain" description="Type II secretion system protein GspF" evidence="7">
    <location>
        <begin position="101"/>
        <end position="225"/>
    </location>
</feature>
<proteinExistence type="predicted"/>
<keyword evidence="4 6" id="KW-1133">Transmembrane helix</keyword>
<keyword evidence="5 6" id="KW-0472">Membrane</keyword>
<dbReference type="Gene3D" id="1.20.81.30">
    <property type="entry name" value="Type II secretion system (T2SS), domain F"/>
    <property type="match status" value="1"/>
</dbReference>
<feature type="transmembrane region" description="Helical" evidence="6">
    <location>
        <begin position="65"/>
        <end position="83"/>
    </location>
</feature>
<evidence type="ECO:0000259" key="7">
    <source>
        <dbReference type="Pfam" id="PF00482"/>
    </source>
</evidence>
<accession>A0A832YY98</accession>
<dbReference type="InterPro" id="IPR018076">
    <property type="entry name" value="T2SS_GspF_dom"/>
</dbReference>
<feature type="transmembrane region" description="Helical" evidence="6">
    <location>
        <begin position="283"/>
        <end position="301"/>
    </location>
</feature>
<sequence length="303" mass="33973">MKWRRVLLPFSIAMVLALVVPCYAIPTLFKFFGIEYVKGLGNVRVGLFITPIYRFPIPIFQTPDAYLVLGFGVSGIAMGLYLYSRDIYIEHSVLRRQLLEFIPLLASYVRTGATILHALENALKIIRPPLATYVERFVLLIKLGEDPSEAFRKVFGVVPREVRAIMNAVIIAMVSGGRVENVLEAAERYVEQIVRMDELRRHRLAEYKTVLVLAVMAFAIAGVVVIELIESVAGMAVTFPTAQKVRIDFLASSYFITSLFLIIVSSIVVSRMITGSMVLAPKYISILSMVVTLMYAFRGLVRI</sequence>